<dbReference type="EMBL" id="JAOYFB010000002">
    <property type="protein sequence ID" value="KAK4007204.1"/>
    <property type="molecule type" value="Genomic_DNA"/>
</dbReference>
<feature type="region of interest" description="Disordered" evidence="1">
    <location>
        <begin position="1"/>
        <end position="60"/>
    </location>
</feature>
<accession>A0ABQ9Z2S4</accession>
<reference evidence="2 3" key="1">
    <citation type="journal article" date="2023" name="Nucleic Acids Res.">
        <title>The hologenome of Daphnia magna reveals possible DNA methylation and microbiome-mediated evolution of the host genome.</title>
        <authorList>
            <person name="Chaturvedi A."/>
            <person name="Li X."/>
            <person name="Dhandapani V."/>
            <person name="Marshall H."/>
            <person name="Kissane S."/>
            <person name="Cuenca-Cambronero M."/>
            <person name="Asole G."/>
            <person name="Calvet F."/>
            <person name="Ruiz-Romero M."/>
            <person name="Marangio P."/>
            <person name="Guigo R."/>
            <person name="Rago D."/>
            <person name="Mirbahai L."/>
            <person name="Eastwood N."/>
            <person name="Colbourne J.K."/>
            <person name="Zhou J."/>
            <person name="Mallon E."/>
            <person name="Orsini L."/>
        </authorList>
    </citation>
    <scope>NUCLEOTIDE SEQUENCE [LARGE SCALE GENOMIC DNA]</scope>
    <source>
        <strain evidence="2">LRV0_1</strain>
    </source>
</reference>
<name>A0ABQ9Z2S4_9CRUS</name>
<evidence type="ECO:0000313" key="3">
    <source>
        <dbReference type="Proteomes" id="UP001234178"/>
    </source>
</evidence>
<organism evidence="2 3">
    <name type="scientific">Daphnia magna</name>
    <dbReference type="NCBI Taxonomy" id="35525"/>
    <lineage>
        <taxon>Eukaryota</taxon>
        <taxon>Metazoa</taxon>
        <taxon>Ecdysozoa</taxon>
        <taxon>Arthropoda</taxon>
        <taxon>Crustacea</taxon>
        <taxon>Branchiopoda</taxon>
        <taxon>Diplostraca</taxon>
        <taxon>Cladocera</taxon>
        <taxon>Anomopoda</taxon>
        <taxon>Daphniidae</taxon>
        <taxon>Daphnia</taxon>
    </lineage>
</organism>
<comment type="caution">
    <text evidence="2">The sequence shown here is derived from an EMBL/GenBank/DDBJ whole genome shotgun (WGS) entry which is preliminary data.</text>
</comment>
<sequence>MEYVDPQYQNGSPEEELPPPSPIWREQPEEQPDDDWGLGAAPQARNNNHHNSSHCNNSSSSHLNCLYVPTTRRICHAVIRGSEDSTATKINCEPKLAGLLINCTPKL</sequence>
<gene>
    <name evidence="2" type="ORF">OUZ56_012364</name>
</gene>
<evidence type="ECO:0000256" key="1">
    <source>
        <dbReference type="SAM" id="MobiDB-lite"/>
    </source>
</evidence>
<keyword evidence="3" id="KW-1185">Reference proteome</keyword>
<dbReference type="Proteomes" id="UP001234178">
    <property type="component" value="Unassembled WGS sequence"/>
</dbReference>
<protein>
    <submittedName>
        <fullName evidence="2">Uncharacterized protein</fullName>
    </submittedName>
</protein>
<evidence type="ECO:0000313" key="2">
    <source>
        <dbReference type="EMBL" id="KAK4007204.1"/>
    </source>
</evidence>
<proteinExistence type="predicted"/>